<organism evidence="9 10">
    <name type="scientific">Batillaria attramentaria</name>
    <dbReference type="NCBI Taxonomy" id="370345"/>
    <lineage>
        <taxon>Eukaryota</taxon>
        <taxon>Metazoa</taxon>
        <taxon>Spiralia</taxon>
        <taxon>Lophotrochozoa</taxon>
        <taxon>Mollusca</taxon>
        <taxon>Gastropoda</taxon>
        <taxon>Caenogastropoda</taxon>
        <taxon>Sorbeoconcha</taxon>
        <taxon>Cerithioidea</taxon>
        <taxon>Batillariidae</taxon>
        <taxon>Batillaria</taxon>
    </lineage>
</organism>
<keyword evidence="2 5" id="KW-0812">Transmembrane</keyword>
<keyword evidence="10" id="KW-1185">Reference proteome</keyword>
<dbReference type="PRINTS" id="PR00237">
    <property type="entry name" value="GPCRRHODOPSN"/>
</dbReference>
<comment type="caution">
    <text evidence="9">The sequence shown here is derived from an EMBL/GenBank/DDBJ whole genome shotgun (WGS) entry which is preliminary data.</text>
</comment>
<evidence type="ECO:0000256" key="4">
    <source>
        <dbReference type="ARBA" id="ARBA00023136"/>
    </source>
</evidence>
<dbReference type="PANTHER" id="PTHR46641">
    <property type="entry name" value="FMRFAMIDE RECEPTOR-RELATED"/>
    <property type="match status" value="1"/>
</dbReference>
<evidence type="ECO:0000313" key="10">
    <source>
        <dbReference type="Proteomes" id="UP001519460"/>
    </source>
</evidence>
<feature type="transmembrane region" description="Helical" evidence="7">
    <location>
        <begin position="220"/>
        <end position="239"/>
    </location>
</feature>
<evidence type="ECO:0000256" key="6">
    <source>
        <dbReference type="SAM" id="MobiDB-lite"/>
    </source>
</evidence>
<feature type="transmembrane region" description="Helical" evidence="7">
    <location>
        <begin position="92"/>
        <end position="111"/>
    </location>
</feature>
<feature type="transmembrane region" description="Helical" evidence="7">
    <location>
        <begin position="57"/>
        <end position="80"/>
    </location>
</feature>
<sequence length="429" mass="48363">MSDHSNVSGPNAGFVYPTTVTTFMTSESDGAVPNSYISDDERLTHLLAFQVAVWIDYIYVPICAGFGIVGNILTFCVLLFTRLSRTSTSVYMAALSVSDILVQIVNILFLVRKFEGHEVLRHGTCGLVFFLLYFSIHYNVIVMIGMTVERYLAIRASGWCTPRRARIAVVVICIITFVIDVHHLVIRQMSWNDVLQADVCTPVGEANQLFAFMIWPWIDGALYCYIPFASLVVLNVLIVQQMKSARKFRDTSTCKEQGDQSRQVTTMLLLVTCAFLVLIGPMAVIIVVERYYWARNTPEEQAAYHLTRVVCNNLSYTNHAINFTLYCLSGNRFRHEFLGLFRLTSRARSGDSTGRQMKESDSNATAVRPPQHERSLAAGNCAITDTWPIIPEQSTEQMGRNMAFLCFFAQHVVGLIVHNKHWLTSSRPP</sequence>
<dbReference type="PROSITE" id="PS50262">
    <property type="entry name" value="G_PROTEIN_RECEP_F1_2"/>
    <property type="match status" value="1"/>
</dbReference>
<feature type="non-terminal residue" evidence="9">
    <location>
        <position position="429"/>
    </location>
</feature>
<dbReference type="InterPro" id="IPR000276">
    <property type="entry name" value="GPCR_Rhodpsn"/>
</dbReference>
<keyword evidence="4 7" id="KW-0472">Membrane</keyword>
<dbReference type="GO" id="GO:0016020">
    <property type="term" value="C:membrane"/>
    <property type="evidence" value="ECO:0007669"/>
    <property type="project" value="UniProtKB-SubCell"/>
</dbReference>
<feature type="domain" description="G-protein coupled receptors family 1 profile" evidence="8">
    <location>
        <begin position="70"/>
        <end position="326"/>
    </location>
</feature>
<dbReference type="SUPFAM" id="SSF81321">
    <property type="entry name" value="Family A G protein-coupled receptor-like"/>
    <property type="match status" value="1"/>
</dbReference>
<feature type="region of interest" description="Disordered" evidence="6">
    <location>
        <begin position="350"/>
        <end position="373"/>
    </location>
</feature>
<dbReference type="PROSITE" id="PS00237">
    <property type="entry name" value="G_PROTEIN_RECEP_F1_1"/>
    <property type="match status" value="1"/>
</dbReference>
<feature type="transmembrane region" description="Helical" evidence="7">
    <location>
        <begin position="167"/>
        <end position="186"/>
    </location>
</feature>
<gene>
    <name evidence="9" type="ORF">BaRGS_00019787</name>
</gene>
<protein>
    <recommendedName>
        <fullName evidence="8">G-protein coupled receptors family 1 profile domain-containing protein</fullName>
    </recommendedName>
</protein>
<dbReference type="GO" id="GO:0004930">
    <property type="term" value="F:G protein-coupled receptor activity"/>
    <property type="evidence" value="ECO:0007669"/>
    <property type="project" value="UniProtKB-KW"/>
</dbReference>
<dbReference type="EMBL" id="JACVVK020000144">
    <property type="protein sequence ID" value="KAK7488983.1"/>
    <property type="molecule type" value="Genomic_DNA"/>
</dbReference>
<comment type="similarity">
    <text evidence="5">Belongs to the G-protein coupled receptor 1 family.</text>
</comment>
<keyword evidence="3 7" id="KW-1133">Transmembrane helix</keyword>
<evidence type="ECO:0000256" key="2">
    <source>
        <dbReference type="ARBA" id="ARBA00022692"/>
    </source>
</evidence>
<evidence type="ECO:0000256" key="5">
    <source>
        <dbReference type="RuleBase" id="RU000688"/>
    </source>
</evidence>
<keyword evidence="5" id="KW-0807">Transducer</keyword>
<name>A0ABD0KPW1_9CAEN</name>
<proteinExistence type="inferred from homology"/>
<evidence type="ECO:0000256" key="1">
    <source>
        <dbReference type="ARBA" id="ARBA00004370"/>
    </source>
</evidence>
<dbReference type="PANTHER" id="PTHR46641:SF25">
    <property type="entry name" value="CNMAMIDE RECEPTOR-RELATED"/>
    <property type="match status" value="1"/>
</dbReference>
<evidence type="ECO:0000256" key="7">
    <source>
        <dbReference type="SAM" id="Phobius"/>
    </source>
</evidence>
<feature type="transmembrane region" description="Helical" evidence="7">
    <location>
        <begin position="126"/>
        <end position="146"/>
    </location>
</feature>
<dbReference type="Proteomes" id="UP001519460">
    <property type="component" value="Unassembled WGS sequence"/>
</dbReference>
<evidence type="ECO:0000259" key="8">
    <source>
        <dbReference type="PROSITE" id="PS50262"/>
    </source>
</evidence>
<dbReference type="InterPro" id="IPR052954">
    <property type="entry name" value="GPCR-Ligand_Int"/>
</dbReference>
<reference evidence="9 10" key="1">
    <citation type="journal article" date="2023" name="Sci. Data">
        <title>Genome assembly of the Korean intertidal mud-creeper Batillaria attramentaria.</title>
        <authorList>
            <person name="Patra A.K."/>
            <person name="Ho P.T."/>
            <person name="Jun S."/>
            <person name="Lee S.J."/>
            <person name="Kim Y."/>
            <person name="Won Y.J."/>
        </authorList>
    </citation>
    <scope>NUCLEOTIDE SEQUENCE [LARGE SCALE GENOMIC DNA]</scope>
    <source>
        <strain evidence="9">Wonlab-2016</strain>
    </source>
</reference>
<feature type="transmembrane region" description="Helical" evidence="7">
    <location>
        <begin position="267"/>
        <end position="288"/>
    </location>
</feature>
<accession>A0ABD0KPW1</accession>
<evidence type="ECO:0000313" key="9">
    <source>
        <dbReference type="EMBL" id="KAK7488983.1"/>
    </source>
</evidence>
<dbReference type="Gene3D" id="1.20.1070.10">
    <property type="entry name" value="Rhodopsin 7-helix transmembrane proteins"/>
    <property type="match status" value="1"/>
</dbReference>
<keyword evidence="5" id="KW-0675">Receptor</keyword>
<dbReference type="Pfam" id="PF00001">
    <property type="entry name" value="7tm_1"/>
    <property type="match status" value="1"/>
</dbReference>
<dbReference type="CDD" id="cd14978">
    <property type="entry name" value="7tmA_FMRFamide_R-like"/>
    <property type="match status" value="1"/>
</dbReference>
<keyword evidence="5" id="KW-0297">G-protein coupled receptor</keyword>
<comment type="subcellular location">
    <subcellularLocation>
        <location evidence="1">Membrane</location>
    </subcellularLocation>
</comment>
<dbReference type="AlphaFoldDB" id="A0ABD0KPW1"/>
<evidence type="ECO:0000256" key="3">
    <source>
        <dbReference type="ARBA" id="ARBA00022989"/>
    </source>
</evidence>
<dbReference type="InterPro" id="IPR017452">
    <property type="entry name" value="GPCR_Rhodpsn_7TM"/>
</dbReference>